<dbReference type="Proteomes" id="UP000284051">
    <property type="component" value="Unassembled WGS sequence"/>
</dbReference>
<dbReference type="EMBL" id="QRID01000004">
    <property type="protein sequence ID" value="RHG29751.1"/>
    <property type="molecule type" value="Genomic_DNA"/>
</dbReference>
<dbReference type="Proteomes" id="UP000478483">
    <property type="component" value="Unassembled WGS sequence"/>
</dbReference>
<keyword evidence="1" id="KW-0812">Transmembrane</keyword>
<dbReference type="Proteomes" id="UP000479531">
    <property type="component" value="Unassembled WGS sequence"/>
</dbReference>
<evidence type="ECO:0000313" key="9">
    <source>
        <dbReference type="Proteomes" id="UP000283586"/>
    </source>
</evidence>
<dbReference type="Proteomes" id="UP000283513">
    <property type="component" value="Unassembled WGS sequence"/>
</dbReference>
<evidence type="ECO:0000313" key="10">
    <source>
        <dbReference type="Proteomes" id="UP000284051"/>
    </source>
</evidence>
<reference evidence="3 13" key="3">
    <citation type="submission" date="2019-10" db="EMBL/GenBank/DDBJ databases">
        <title>Roseburia spp. ameliorate alcoholic fatty liver via restoration of gut barrier function.</title>
        <authorList>
            <person name="Seo B."/>
            <person name="Ko G."/>
        </authorList>
    </citation>
    <scope>NUCLEOTIDE SEQUENCE [LARGE SCALE GENOMIC DNA]</scope>
    <source>
        <strain evidence="3 13">SNUG30017</strain>
    </source>
</reference>
<sequence>MVNQCQDTELLYEISHIILCRWTGTEMECSMDRQTVERRREYVQNIRNSFYEENGMQKRETREVDDSAPEMGLAAALKLRIFLSVCIFAAFLGCMYTHTDLCGYSTQTITEMICDNHYYTNLKNYVMIH</sequence>
<evidence type="ECO:0000313" key="5">
    <source>
        <dbReference type="EMBL" id="RHC20768.1"/>
    </source>
</evidence>
<dbReference type="Proteomes" id="UP000284465">
    <property type="component" value="Unassembled WGS sequence"/>
</dbReference>
<proteinExistence type="predicted"/>
<evidence type="ECO:0000313" key="6">
    <source>
        <dbReference type="EMBL" id="RHG29751.1"/>
    </source>
</evidence>
<evidence type="ECO:0000313" key="8">
    <source>
        <dbReference type="Proteomes" id="UP000283513"/>
    </source>
</evidence>
<gene>
    <name evidence="6" type="ORF">DW264_06030</name>
    <name evidence="5" type="ORF">DW856_00700</name>
    <name evidence="4" type="ORF">DW927_17565</name>
    <name evidence="7" type="ORF">DWZ31_00975</name>
    <name evidence="3" type="ORF">GCK47_12115</name>
    <name evidence="2" type="ORF">GMD50_03475</name>
</gene>
<name>A0A3R6GG59_9FIRM</name>
<organism evidence="6 10">
    <name type="scientific">Roseburia intestinalis</name>
    <dbReference type="NCBI Taxonomy" id="166486"/>
    <lineage>
        <taxon>Bacteria</taxon>
        <taxon>Bacillati</taxon>
        <taxon>Bacillota</taxon>
        <taxon>Clostridia</taxon>
        <taxon>Lachnospirales</taxon>
        <taxon>Lachnospiraceae</taxon>
        <taxon>Roseburia</taxon>
    </lineage>
</organism>
<keyword evidence="1" id="KW-1133">Transmembrane helix</keyword>
<evidence type="ECO:0000313" key="4">
    <source>
        <dbReference type="EMBL" id="RHA63689.1"/>
    </source>
</evidence>
<evidence type="ECO:0000313" key="12">
    <source>
        <dbReference type="Proteomes" id="UP000478483"/>
    </source>
</evidence>
<keyword evidence="1" id="KW-0472">Membrane</keyword>
<dbReference type="EMBL" id="QSHO01000001">
    <property type="protein sequence ID" value="RHC20768.1"/>
    <property type="molecule type" value="Genomic_DNA"/>
</dbReference>
<dbReference type="EMBL" id="WGGT01000015">
    <property type="protein sequence ID" value="MVQ46427.1"/>
    <property type="molecule type" value="Genomic_DNA"/>
</dbReference>
<feature type="transmembrane region" description="Helical" evidence="1">
    <location>
        <begin position="81"/>
        <end position="98"/>
    </location>
</feature>
<dbReference type="EMBL" id="QSFP01000030">
    <property type="protein sequence ID" value="RHA63689.1"/>
    <property type="molecule type" value="Genomic_DNA"/>
</dbReference>
<dbReference type="EMBL" id="WNAJ01000003">
    <property type="protein sequence ID" value="MTR84130.1"/>
    <property type="molecule type" value="Genomic_DNA"/>
</dbReference>
<dbReference type="Proteomes" id="UP000283586">
    <property type="component" value="Unassembled WGS sequence"/>
</dbReference>
<reference evidence="8 9" key="1">
    <citation type="submission" date="2018-08" db="EMBL/GenBank/DDBJ databases">
        <title>A genome reference for cultivated species of the human gut microbiota.</title>
        <authorList>
            <person name="Zou Y."/>
            <person name="Xue W."/>
            <person name="Luo G."/>
        </authorList>
    </citation>
    <scope>NUCLEOTIDE SEQUENCE [LARGE SCALE GENOMIC DNA]</scope>
    <source>
        <strain evidence="7 9">AF31-21AC</strain>
        <strain evidence="6 10">AM22-21LB</strain>
        <strain evidence="5 8">AM37-1AC</strain>
        <strain evidence="4 11">AM43-11</strain>
    </source>
</reference>
<evidence type="ECO:0000313" key="7">
    <source>
        <dbReference type="EMBL" id="RHN12055.1"/>
    </source>
</evidence>
<evidence type="ECO:0000256" key="1">
    <source>
        <dbReference type="SAM" id="Phobius"/>
    </source>
</evidence>
<accession>A0A3R6GG59</accession>
<evidence type="ECO:0000313" key="3">
    <source>
        <dbReference type="EMBL" id="MVQ46427.1"/>
    </source>
</evidence>
<evidence type="ECO:0000313" key="2">
    <source>
        <dbReference type="EMBL" id="MTR84130.1"/>
    </source>
</evidence>
<dbReference type="AlphaFoldDB" id="A0A3R6GG59"/>
<evidence type="ECO:0000313" key="13">
    <source>
        <dbReference type="Proteomes" id="UP000479531"/>
    </source>
</evidence>
<dbReference type="EMBL" id="QRQN01000001">
    <property type="protein sequence ID" value="RHN12055.1"/>
    <property type="molecule type" value="Genomic_DNA"/>
</dbReference>
<comment type="caution">
    <text evidence="6">The sequence shown here is derived from an EMBL/GenBank/DDBJ whole genome shotgun (WGS) entry which is preliminary data.</text>
</comment>
<evidence type="ECO:0000313" key="11">
    <source>
        <dbReference type="Proteomes" id="UP000284465"/>
    </source>
</evidence>
<reference evidence="2 12" key="2">
    <citation type="journal article" date="2019" name="Nat. Med.">
        <title>A library of human gut bacterial isolates paired with longitudinal multiomics data enables mechanistic microbiome research.</title>
        <authorList>
            <person name="Poyet M."/>
            <person name="Groussin M."/>
            <person name="Gibbons S.M."/>
            <person name="Avila-Pacheco J."/>
            <person name="Jiang X."/>
            <person name="Kearney S.M."/>
            <person name="Perrotta A.R."/>
            <person name="Berdy B."/>
            <person name="Zhao S."/>
            <person name="Lieberman T.D."/>
            <person name="Swanson P.K."/>
            <person name="Smith M."/>
            <person name="Roesemann S."/>
            <person name="Alexander J.E."/>
            <person name="Rich S.A."/>
            <person name="Livny J."/>
            <person name="Vlamakis H."/>
            <person name="Clish C."/>
            <person name="Bullock K."/>
            <person name="Deik A."/>
            <person name="Scott J."/>
            <person name="Pierce K.A."/>
            <person name="Xavier R.J."/>
            <person name="Alm E.J."/>
        </authorList>
    </citation>
    <scope>NUCLEOTIDE SEQUENCE [LARGE SCALE GENOMIC DNA]</scope>
    <source>
        <strain evidence="2 12">BIOML-A1</strain>
    </source>
</reference>
<protein>
    <submittedName>
        <fullName evidence="6">Uncharacterized protein</fullName>
    </submittedName>
</protein>